<comment type="caution">
    <text evidence="4">The sequence shown here is derived from an EMBL/GenBank/DDBJ whole genome shotgun (WGS) entry which is preliminary data.</text>
</comment>
<dbReference type="AlphaFoldDB" id="A0A1D1UMA0"/>
<evidence type="ECO:0000313" key="4">
    <source>
        <dbReference type="EMBL" id="GAU89670.1"/>
    </source>
</evidence>
<sequence>MMLSIPIFLPTFRREIVLTAGLVLWWAPIANSHRDAAFEYHLGSLSKSFLMATLPTDYDLFLYSPDHLTVLDQELRERRTSACKLNSSSLWFGGHRFHCQNSPPVNAVRINCGNLAETETTVQLDVGTSPLLSSRLHARDPPPWSTNVSKDTRMSCMQRVLQFENMELDLPAGSRYLYGYKADNRSLFAVILKNKEVERNEDHDQFITELHVYGLQKTKWSLQGSRVLKCVKTEDNWLDDFEQATAAIAIRQHSSEQFPGTSANVLYVAFHMQANMRDDSSLCRFVLDDFKGWRDQLNETEYNHTWRAHEMVVFPHTTVLSLRTAILDGKPILVAHERQLISLINISWKTSKNSKWVRELEYHFYDTNRTQVRQIETSLNWICALTDKQVLKLDTDRCGHFNNCHDCVADGQNTNIFCGWCSMEQRCSTQASCQSAFDDEKRETAPELWLNTWSKEPSNCPIFSPRSSGFTIAVDDETITRDSAKRLDLSTQVLYHLFDLAVDTNPSHPDFTQAFHVRRFARLIFRSEENVTLHITLLDIRPLRLSKSCSELTDYLKMAPI</sequence>
<keyword evidence="3" id="KW-0325">Glycoprotein</keyword>
<dbReference type="SUPFAM" id="SSF103575">
    <property type="entry name" value="Plexin repeat"/>
    <property type="match status" value="1"/>
</dbReference>
<keyword evidence="5" id="KW-1185">Reference proteome</keyword>
<dbReference type="GO" id="GO:0016020">
    <property type="term" value="C:membrane"/>
    <property type="evidence" value="ECO:0007669"/>
    <property type="project" value="UniProtKB-SubCell"/>
</dbReference>
<keyword evidence="2" id="KW-0472">Membrane</keyword>
<organism evidence="4 5">
    <name type="scientific">Ramazzottius varieornatus</name>
    <name type="common">Water bear</name>
    <name type="synonym">Tardigrade</name>
    <dbReference type="NCBI Taxonomy" id="947166"/>
    <lineage>
        <taxon>Eukaryota</taxon>
        <taxon>Metazoa</taxon>
        <taxon>Ecdysozoa</taxon>
        <taxon>Tardigrada</taxon>
        <taxon>Eutardigrada</taxon>
        <taxon>Parachela</taxon>
        <taxon>Hypsibioidea</taxon>
        <taxon>Ramazzottiidae</taxon>
        <taxon>Ramazzottius</taxon>
    </lineage>
</organism>
<dbReference type="Pfam" id="PF01437">
    <property type="entry name" value="PSI"/>
    <property type="match status" value="1"/>
</dbReference>
<name>A0A1D1UMA0_RAMVA</name>
<dbReference type="InterPro" id="IPR002165">
    <property type="entry name" value="Plexin_repeat"/>
</dbReference>
<accession>A0A1D1UMA0</accession>
<evidence type="ECO:0000256" key="2">
    <source>
        <dbReference type="ARBA" id="ARBA00023136"/>
    </source>
</evidence>
<evidence type="ECO:0008006" key="6">
    <source>
        <dbReference type="Google" id="ProtNLM"/>
    </source>
</evidence>
<dbReference type="STRING" id="947166.A0A1D1UMA0"/>
<dbReference type="Proteomes" id="UP000186922">
    <property type="component" value="Unassembled WGS sequence"/>
</dbReference>
<evidence type="ECO:0000313" key="5">
    <source>
        <dbReference type="Proteomes" id="UP000186922"/>
    </source>
</evidence>
<dbReference type="Gene3D" id="3.30.1680.10">
    <property type="entry name" value="ligand-binding face of the semaphorins, domain 2"/>
    <property type="match status" value="1"/>
</dbReference>
<gene>
    <name evidence="4" type="primary">RvY_02194</name>
    <name evidence="4" type="synonym">RvY_02194.1</name>
    <name evidence="4" type="ORF">RvY_02194-1</name>
</gene>
<protein>
    <recommendedName>
        <fullName evidence="6">Sema domain-containing protein</fullName>
    </recommendedName>
</protein>
<dbReference type="EMBL" id="BDGG01000001">
    <property type="protein sequence ID" value="GAU89670.1"/>
    <property type="molecule type" value="Genomic_DNA"/>
</dbReference>
<comment type="subcellular location">
    <subcellularLocation>
        <location evidence="1">Membrane</location>
    </subcellularLocation>
</comment>
<reference evidence="4 5" key="1">
    <citation type="journal article" date="2016" name="Nat. Commun.">
        <title>Extremotolerant tardigrade genome and improved radiotolerance of human cultured cells by tardigrade-unique protein.</title>
        <authorList>
            <person name="Hashimoto T."/>
            <person name="Horikawa D.D."/>
            <person name="Saito Y."/>
            <person name="Kuwahara H."/>
            <person name="Kozuka-Hata H."/>
            <person name="Shin-I T."/>
            <person name="Minakuchi Y."/>
            <person name="Ohishi K."/>
            <person name="Motoyama A."/>
            <person name="Aizu T."/>
            <person name="Enomoto A."/>
            <person name="Kondo K."/>
            <person name="Tanaka S."/>
            <person name="Hara Y."/>
            <person name="Koshikawa S."/>
            <person name="Sagara H."/>
            <person name="Miura T."/>
            <person name="Yokobori S."/>
            <person name="Miyagawa K."/>
            <person name="Suzuki Y."/>
            <person name="Kubo T."/>
            <person name="Oyama M."/>
            <person name="Kohara Y."/>
            <person name="Fujiyama A."/>
            <person name="Arakawa K."/>
            <person name="Katayama T."/>
            <person name="Toyoda A."/>
            <person name="Kunieda T."/>
        </authorList>
    </citation>
    <scope>NUCLEOTIDE SEQUENCE [LARGE SCALE GENOMIC DNA]</scope>
    <source>
        <strain evidence="4 5">YOKOZUNA-1</strain>
    </source>
</reference>
<dbReference type="OrthoDB" id="6154140at2759"/>
<evidence type="ECO:0000256" key="3">
    <source>
        <dbReference type="ARBA" id="ARBA00023180"/>
    </source>
</evidence>
<evidence type="ECO:0000256" key="1">
    <source>
        <dbReference type="ARBA" id="ARBA00004370"/>
    </source>
</evidence>
<proteinExistence type="predicted"/>